<dbReference type="AlphaFoldDB" id="A0A7W5FGR9"/>
<dbReference type="SUPFAM" id="SSF52242">
    <property type="entry name" value="Cobalamin (vitamin B12)-binding domain"/>
    <property type="match status" value="1"/>
</dbReference>
<name>A0A7W5FGR9_9ACTN</name>
<dbReference type="InterPro" id="IPR006158">
    <property type="entry name" value="Cobalamin-bd"/>
</dbReference>
<gene>
    <name evidence="2" type="ORF">FHR83_005597</name>
</gene>
<evidence type="ECO:0000313" key="2">
    <source>
        <dbReference type="EMBL" id="MBB3097913.1"/>
    </source>
</evidence>
<protein>
    <submittedName>
        <fullName evidence="2">Methylmalonyl-CoA mutase cobalamin-binding subunit</fullName>
    </submittedName>
</protein>
<evidence type="ECO:0000313" key="3">
    <source>
        <dbReference type="Proteomes" id="UP000590749"/>
    </source>
</evidence>
<dbReference type="GO" id="GO:0046872">
    <property type="term" value="F:metal ion binding"/>
    <property type="evidence" value="ECO:0007669"/>
    <property type="project" value="InterPro"/>
</dbReference>
<dbReference type="RefSeq" id="WP_203833634.1">
    <property type="nucleotide sequence ID" value="NZ_BMPW01000009.1"/>
</dbReference>
<dbReference type="InterPro" id="IPR036724">
    <property type="entry name" value="Cobalamin-bd_sf"/>
</dbReference>
<dbReference type="Pfam" id="PF02310">
    <property type="entry name" value="B12-binding"/>
    <property type="match status" value="1"/>
</dbReference>
<dbReference type="GO" id="GO:0031419">
    <property type="term" value="F:cobalamin binding"/>
    <property type="evidence" value="ECO:0007669"/>
    <property type="project" value="InterPro"/>
</dbReference>
<dbReference type="PROSITE" id="PS51332">
    <property type="entry name" value="B12_BINDING"/>
    <property type="match status" value="1"/>
</dbReference>
<proteinExistence type="predicted"/>
<dbReference type="EMBL" id="JACHXF010000012">
    <property type="protein sequence ID" value="MBB3097913.1"/>
    <property type="molecule type" value="Genomic_DNA"/>
</dbReference>
<organism evidence="2 3">
    <name type="scientific">Actinoplanes campanulatus</name>
    <dbReference type="NCBI Taxonomy" id="113559"/>
    <lineage>
        <taxon>Bacteria</taxon>
        <taxon>Bacillati</taxon>
        <taxon>Actinomycetota</taxon>
        <taxon>Actinomycetes</taxon>
        <taxon>Micromonosporales</taxon>
        <taxon>Micromonosporaceae</taxon>
        <taxon>Actinoplanes</taxon>
    </lineage>
</organism>
<dbReference type="Gene3D" id="3.40.50.280">
    <property type="entry name" value="Cobalamin-binding domain"/>
    <property type="match status" value="1"/>
</dbReference>
<dbReference type="Proteomes" id="UP000590749">
    <property type="component" value="Unassembled WGS sequence"/>
</dbReference>
<accession>A0A7W5FGR9</accession>
<keyword evidence="3" id="KW-1185">Reference proteome</keyword>
<evidence type="ECO:0000259" key="1">
    <source>
        <dbReference type="PROSITE" id="PS51332"/>
    </source>
</evidence>
<sequence>MTARPVAGHVLLSTVSSDSHTWNLVYLQLLLEESGFVVTNLGACVPDDLLIDTAARTRPDVLLVSSVNGHGHLDGARLIRRVRADPRTRRLAAVIGGKLGVTGDDRPYVEPLREAGFDLVFPQGADAGELPAQLAALVARGRKQNEARVA</sequence>
<reference evidence="2 3" key="1">
    <citation type="submission" date="2020-08" db="EMBL/GenBank/DDBJ databases">
        <title>Genomic Encyclopedia of Type Strains, Phase III (KMG-III): the genomes of soil and plant-associated and newly described type strains.</title>
        <authorList>
            <person name="Whitman W."/>
        </authorList>
    </citation>
    <scope>NUCLEOTIDE SEQUENCE [LARGE SCALE GENOMIC DNA]</scope>
    <source>
        <strain evidence="2 3">CECT 3287</strain>
    </source>
</reference>
<feature type="domain" description="B12-binding" evidence="1">
    <location>
        <begin position="7"/>
        <end position="145"/>
    </location>
</feature>
<comment type="caution">
    <text evidence="2">The sequence shown here is derived from an EMBL/GenBank/DDBJ whole genome shotgun (WGS) entry which is preliminary data.</text>
</comment>